<keyword evidence="2" id="KW-1185">Reference proteome</keyword>
<evidence type="ECO:0000313" key="2">
    <source>
        <dbReference type="Proteomes" id="UP000248627"/>
    </source>
</evidence>
<name>A0A2W2BHV9_9ACTN</name>
<gene>
    <name evidence="1" type="ORF">C1I93_26775</name>
</gene>
<protein>
    <recommendedName>
        <fullName evidence="3">Coenzyme PQQ synthesis protein D (PqqD)</fullName>
    </recommendedName>
</protein>
<reference evidence="1 2" key="1">
    <citation type="submission" date="2018-01" db="EMBL/GenBank/DDBJ databases">
        <title>Draft genome sequence of Jishengella endophytica.</title>
        <authorList>
            <person name="Sahin N."/>
            <person name="Ay H."/>
            <person name="Saygin H."/>
        </authorList>
    </citation>
    <scope>NUCLEOTIDE SEQUENCE [LARGE SCALE GENOMIC DNA]</scope>
    <source>
        <strain evidence="1 2">DSM 45430</strain>
    </source>
</reference>
<dbReference type="AlphaFoldDB" id="A0A2W2BHV9"/>
<dbReference type="Proteomes" id="UP000248627">
    <property type="component" value="Unassembled WGS sequence"/>
</dbReference>
<sequence length="92" mass="10390">MSEQQTTHRVDRARVVWRQTGQEIVVLDTVGAVYYGLDRSGALLWELLVTGTPESELVARLVRDAPVDPAQARKDVHTFLTELRRHGLLEPV</sequence>
<dbReference type="InterPro" id="IPR041881">
    <property type="entry name" value="PqqD_sf"/>
</dbReference>
<dbReference type="Gene3D" id="1.10.10.1150">
    <property type="entry name" value="Coenzyme PQQ synthesis protein D (PqqD)"/>
    <property type="match status" value="1"/>
</dbReference>
<organism evidence="1 2">
    <name type="scientific">Micromonospora endophytica</name>
    <dbReference type="NCBI Taxonomy" id="515350"/>
    <lineage>
        <taxon>Bacteria</taxon>
        <taxon>Bacillati</taxon>
        <taxon>Actinomycetota</taxon>
        <taxon>Actinomycetes</taxon>
        <taxon>Micromonosporales</taxon>
        <taxon>Micromonosporaceae</taxon>
        <taxon>Micromonospora</taxon>
    </lineage>
</organism>
<dbReference type="RefSeq" id="WP_111246057.1">
    <property type="nucleotide sequence ID" value="NZ_POTX01000283.1"/>
</dbReference>
<comment type="caution">
    <text evidence="1">The sequence shown here is derived from an EMBL/GenBank/DDBJ whole genome shotgun (WGS) entry which is preliminary data.</text>
</comment>
<dbReference type="OrthoDB" id="3393137at2"/>
<dbReference type="EMBL" id="POTX01000283">
    <property type="protein sequence ID" value="PZF87081.1"/>
    <property type="molecule type" value="Genomic_DNA"/>
</dbReference>
<dbReference type="InterPro" id="IPR008792">
    <property type="entry name" value="PQQD"/>
</dbReference>
<proteinExistence type="predicted"/>
<dbReference type="Pfam" id="PF05402">
    <property type="entry name" value="PqqD"/>
    <property type="match status" value="1"/>
</dbReference>
<accession>A0A2W2BHV9</accession>
<evidence type="ECO:0008006" key="3">
    <source>
        <dbReference type="Google" id="ProtNLM"/>
    </source>
</evidence>
<evidence type="ECO:0000313" key="1">
    <source>
        <dbReference type="EMBL" id="PZF87081.1"/>
    </source>
</evidence>